<dbReference type="EMBL" id="CP000492">
    <property type="protein sequence ID" value="ABL66440.1"/>
    <property type="molecule type" value="Genomic_DNA"/>
</dbReference>
<organism evidence="7 8">
    <name type="scientific">Chlorobium phaeobacteroides (strain DSM 266 / SMG 266 / 2430)</name>
    <dbReference type="NCBI Taxonomy" id="290317"/>
    <lineage>
        <taxon>Bacteria</taxon>
        <taxon>Pseudomonadati</taxon>
        <taxon>Chlorobiota</taxon>
        <taxon>Chlorobiia</taxon>
        <taxon>Chlorobiales</taxon>
        <taxon>Chlorobiaceae</taxon>
        <taxon>Chlorobium/Pelodictyon group</taxon>
        <taxon>Chlorobium</taxon>
    </lineage>
</organism>
<dbReference type="PROSITE" id="PS50234">
    <property type="entry name" value="VWFA"/>
    <property type="match status" value="1"/>
</dbReference>
<evidence type="ECO:0000256" key="2">
    <source>
        <dbReference type="ARBA" id="ARBA00022692"/>
    </source>
</evidence>
<evidence type="ECO:0000313" key="8">
    <source>
        <dbReference type="Proteomes" id="UP000008701"/>
    </source>
</evidence>
<evidence type="ECO:0000259" key="6">
    <source>
        <dbReference type="PROSITE" id="PS50234"/>
    </source>
</evidence>
<dbReference type="SMART" id="SM00327">
    <property type="entry name" value="VWA"/>
    <property type="match status" value="1"/>
</dbReference>
<feature type="transmembrane region" description="Helical" evidence="5">
    <location>
        <begin position="20"/>
        <end position="38"/>
    </location>
</feature>
<keyword evidence="3 5" id="KW-1133">Transmembrane helix</keyword>
<feature type="domain" description="VWFA" evidence="6">
    <location>
        <begin position="104"/>
        <end position="298"/>
    </location>
</feature>
<evidence type="ECO:0000256" key="3">
    <source>
        <dbReference type="ARBA" id="ARBA00022989"/>
    </source>
</evidence>
<dbReference type="Proteomes" id="UP000008701">
    <property type="component" value="Chromosome"/>
</dbReference>
<protein>
    <submittedName>
        <fullName evidence="7">von Willebrand factor, type A</fullName>
    </submittedName>
</protein>
<dbReference type="RefSeq" id="WP_011746222.1">
    <property type="nucleotide sequence ID" value="NC_008639.1"/>
</dbReference>
<proteinExistence type="predicted"/>
<evidence type="ECO:0000256" key="5">
    <source>
        <dbReference type="SAM" id="Phobius"/>
    </source>
</evidence>
<dbReference type="KEGG" id="cph:Cpha266_2452"/>
<dbReference type="Pfam" id="PF00092">
    <property type="entry name" value="VWA"/>
    <property type="match status" value="1"/>
</dbReference>
<keyword evidence="2 5" id="KW-0812">Transmembrane</keyword>
<feature type="transmembrane region" description="Helical" evidence="5">
    <location>
        <begin position="315"/>
        <end position="335"/>
    </location>
</feature>
<gene>
    <name evidence="7" type="ordered locus">Cpha266_2452</name>
</gene>
<dbReference type="PANTHER" id="PTHR22550:SF5">
    <property type="entry name" value="LEUCINE ZIPPER PROTEIN 4"/>
    <property type="match status" value="1"/>
</dbReference>
<dbReference type="Gene3D" id="3.40.50.410">
    <property type="entry name" value="von Willebrand factor, type A domain"/>
    <property type="match status" value="1"/>
</dbReference>
<evidence type="ECO:0000256" key="1">
    <source>
        <dbReference type="ARBA" id="ARBA00022475"/>
    </source>
</evidence>
<keyword evidence="1" id="KW-1003">Cell membrane</keyword>
<reference evidence="7 8" key="1">
    <citation type="submission" date="2006-12" db="EMBL/GenBank/DDBJ databases">
        <title>Complete sequence of Chlorobium phaeobacteroides DSM 266.</title>
        <authorList>
            <consortium name="US DOE Joint Genome Institute"/>
            <person name="Copeland A."/>
            <person name="Lucas S."/>
            <person name="Lapidus A."/>
            <person name="Barry K."/>
            <person name="Detter J.C."/>
            <person name="Glavina del Rio T."/>
            <person name="Hammon N."/>
            <person name="Israni S."/>
            <person name="Pitluck S."/>
            <person name="Goltsman E."/>
            <person name="Schmutz J."/>
            <person name="Larimer F."/>
            <person name="Land M."/>
            <person name="Hauser L."/>
            <person name="Mikhailova N."/>
            <person name="Li T."/>
            <person name="Overmann J."/>
            <person name="Bryant D.A."/>
            <person name="Richardson P."/>
        </authorList>
    </citation>
    <scope>NUCLEOTIDE SEQUENCE [LARGE SCALE GENOMIC DNA]</scope>
    <source>
        <strain evidence="7 8">DSM 266</strain>
    </source>
</reference>
<feature type="transmembrane region" description="Helical" evidence="5">
    <location>
        <begin position="65"/>
        <end position="87"/>
    </location>
</feature>
<dbReference type="STRING" id="290317.Cpha266_2452"/>
<keyword evidence="4 5" id="KW-0472">Membrane</keyword>
<evidence type="ECO:0000256" key="4">
    <source>
        <dbReference type="ARBA" id="ARBA00023136"/>
    </source>
</evidence>
<dbReference type="SUPFAM" id="SSF53300">
    <property type="entry name" value="vWA-like"/>
    <property type="match status" value="1"/>
</dbReference>
<dbReference type="InterPro" id="IPR002035">
    <property type="entry name" value="VWF_A"/>
</dbReference>
<dbReference type="InterPro" id="IPR050768">
    <property type="entry name" value="UPF0353/GerABKA_families"/>
</dbReference>
<dbReference type="InterPro" id="IPR036465">
    <property type="entry name" value="vWFA_dom_sf"/>
</dbReference>
<sequence>MNMPMQEWFTDIPRLEFAEPLWFLLLPVLVFAFWFYLWRERTGRCVAIVFPGESRLREQGFEASFFLGRLPFFLRAAVLLLSVFAMAQPRIVQRQTVAETRGIDLLLVLDVSRSMHQQDFNGQSRLEAVKGVGKQFVLSRSADRIGLVVFSGKGYTPCPLTLDHLTLGTVLDNISSEVIQEEGTAIGTAILIAVNRLRASESRQKAIILLTDGQNNAGDIDPLTAAGFALQDGIKIYTIAATAQDARPFVRSAESLPAGGALSGLPAEDVLVSISRLTQGRSFRVGDKAGLAETFDDIDRLEKSSLRSPVSQRKFVLFDLLLLSALCLLVLELVMTSTRLIRIP</sequence>
<accession>A1BJ63</accession>
<dbReference type="HOGENOM" id="CLU_024570_0_0_10"/>
<dbReference type="AlphaFoldDB" id="A1BJ63"/>
<dbReference type="eggNOG" id="COG2304">
    <property type="taxonomic scope" value="Bacteria"/>
</dbReference>
<name>A1BJ63_CHLPD</name>
<evidence type="ECO:0000313" key="7">
    <source>
        <dbReference type="EMBL" id="ABL66440.1"/>
    </source>
</evidence>
<keyword evidence="8" id="KW-1185">Reference proteome</keyword>
<dbReference type="PANTHER" id="PTHR22550">
    <property type="entry name" value="SPORE GERMINATION PROTEIN"/>
    <property type="match status" value="1"/>
</dbReference>